<accession>A0ABX2Q042</accession>
<organism evidence="2 3">
    <name type="scientific">Ruegeria haliotis</name>
    <dbReference type="NCBI Taxonomy" id="2747601"/>
    <lineage>
        <taxon>Bacteria</taxon>
        <taxon>Pseudomonadati</taxon>
        <taxon>Pseudomonadota</taxon>
        <taxon>Alphaproteobacteria</taxon>
        <taxon>Rhodobacterales</taxon>
        <taxon>Roseobacteraceae</taxon>
        <taxon>Ruegeria</taxon>
    </lineage>
</organism>
<evidence type="ECO:0000256" key="1">
    <source>
        <dbReference type="SAM" id="Phobius"/>
    </source>
</evidence>
<protein>
    <recommendedName>
        <fullName evidence="4">EamA-like transporter family protein</fullName>
    </recommendedName>
</protein>
<keyword evidence="3" id="KW-1185">Reference proteome</keyword>
<comment type="caution">
    <text evidence="2">The sequence shown here is derived from an EMBL/GenBank/DDBJ whole genome shotgun (WGS) entry which is preliminary data.</text>
</comment>
<dbReference type="InterPro" id="IPR037185">
    <property type="entry name" value="EmrE-like"/>
</dbReference>
<feature type="transmembrane region" description="Helical" evidence="1">
    <location>
        <begin position="37"/>
        <end position="57"/>
    </location>
</feature>
<feature type="non-terminal residue" evidence="2">
    <location>
        <position position="1"/>
    </location>
</feature>
<evidence type="ECO:0008006" key="4">
    <source>
        <dbReference type="Google" id="ProtNLM"/>
    </source>
</evidence>
<proteinExistence type="predicted"/>
<keyword evidence="1" id="KW-0812">Transmembrane</keyword>
<gene>
    <name evidence="2" type="ORF">HW561_23290</name>
</gene>
<reference evidence="2 3" key="1">
    <citation type="submission" date="2020-06" db="EMBL/GenBank/DDBJ databases">
        <authorList>
            <person name="Cao W.R."/>
        </authorList>
    </citation>
    <scope>NUCLEOTIDE SEQUENCE [LARGE SCALE GENOMIC DNA]</scope>
    <source>
        <strain evidence="2 3">B1Z28</strain>
    </source>
</reference>
<name>A0ABX2Q042_9RHOB</name>
<dbReference type="EMBL" id="JABXWT010000063">
    <property type="protein sequence ID" value="NVO58697.1"/>
    <property type="molecule type" value="Genomic_DNA"/>
</dbReference>
<evidence type="ECO:0000313" key="2">
    <source>
        <dbReference type="EMBL" id="NVO58697.1"/>
    </source>
</evidence>
<sequence length="75" mass="8406">FEVQRRTDGVGFAQVGYFATLFGIAFGALVFGETIRITLLMSLVALFLGLAITNGHIRISRPWNTQRPNRKPNRL</sequence>
<dbReference type="Proteomes" id="UP000630805">
    <property type="component" value="Unassembled WGS sequence"/>
</dbReference>
<dbReference type="SUPFAM" id="SSF103481">
    <property type="entry name" value="Multidrug resistance efflux transporter EmrE"/>
    <property type="match status" value="1"/>
</dbReference>
<feature type="transmembrane region" description="Helical" evidence="1">
    <location>
        <begin position="12"/>
        <end position="31"/>
    </location>
</feature>
<keyword evidence="1" id="KW-0472">Membrane</keyword>
<dbReference type="RefSeq" id="WP_211198753.1">
    <property type="nucleotide sequence ID" value="NZ_JABXWT010000063.1"/>
</dbReference>
<evidence type="ECO:0000313" key="3">
    <source>
        <dbReference type="Proteomes" id="UP000630805"/>
    </source>
</evidence>
<keyword evidence="1" id="KW-1133">Transmembrane helix</keyword>